<sequence length="367" mass="41762">MADIEEKSDDKATRFKEKHSLDSDEEDEDGKKYDVLADDDIEGQEEATIDYDEDIQIMPFNMREEMEEGHFDADGTYIFDKTKEIRDNWIDNIDWVKVKHLNPEASGTKRPLEGSDSSDDEEDESTKNTKAMKAYSSILDILEKGETVAKAIRRLGKNKSKIPSASQRWKAKKKKTAGSEATENCDQESINKAIAEQKQMLQLTELCDMLIQQGIMDIYETPYERISFTLKQMREKSQNSRLTIAEKSNDGDLLDMFADDFEGKDDNKGNEEMEKDLSSQGDAGEEFKKPAVPPDGKSSATANIEEVLWEYKENDSGEAKIKGPFTTSQMSKWSDDGTFGPGVLCRKYQSEGQFYNSSRLDFDLYDE</sequence>
<dbReference type="EMBL" id="RQTK01000534">
    <property type="protein sequence ID" value="RUS78080.1"/>
    <property type="molecule type" value="Genomic_DNA"/>
</dbReference>
<dbReference type="PROSITE" id="PS50829">
    <property type="entry name" value="GYF"/>
    <property type="match status" value="1"/>
</dbReference>
<dbReference type="Proteomes" id="UP000271974">
    <property type="component" value="Unassembled WGS sequence"/>
</dbReference>
<feature type="compositionally biased region" description="Basic and acidic residues" evidence="1">
    <location>
        <begin position="1"/>
        <end position="22"/>
    </location>
</feature>
<protein>
    <recommendedName>
        <fullName evidence="2">GYF domain-containing protein</fullName>
    </recommendedName>
</protein>
<dbReference type="AlphaFoldDB" id="A0A3S1HF37"/>
<dbReference type="Gene3D" id="3.30.1490.40">
    <property type="match status" value="1"/>
</dbReference>
<feature type="region of interest" description="Disordered" evidence="1">
    <location>
        <begin position="163"/>
        <end position="182"/>
    </location>
</feature>
<feature type="region of interest" description="Disordered" evidence="1">
    <location>
        <begin position="1"/>
        <end position="33"/>
    </location>
</feature>
<dbReference type="SMART" id="SM00444">
    <property type="entry name" value="GYF"/>
    <property type="match status" value="1"/>
</dbReference>
<organism evidence="3 4">
    <name type="scientific">Elysia chlorotica</name>
    <name type="common">Eastern emerald elysia</name>
    <name type="synonym">Sea slug</name>
    <dbReference type="NCBI Taxonomy" id="188477"/>
    <lineage>
        <taxon>Eukaryota</taxon>
        <taxon>Metazoa</taxon>
        <taxon>Spiralia</taxon>
        <taxon>Lophotrochozoa</taxon>
        <taxon>Mollusca</taxon>
        <taxon>Gastropoda</taxon>
        <taxon>Heterobranchia</taxon>
        <taxon>Euthyneura</taxon>
        <taxon>Panpulmonata</taxon>
        <taxon>Sacoglossa</taxon>
        <taxon>Placobranchoidea</taxon>
        <taxon>Plakobranchidae</taxon>
        <taxon>Elysia</taxon>
    </lineage>
</organism>
<evidence type="ECO:0000313" key="3">
    <source>
        <dbReference type="EMBL" id="RUS78080.1"/>
    </source>
</evidence>
<dbReference type="STRING" id="188477.A0A3S1HF37"/>
<reference evidence="3 4" key="1">
    <citation type="submission" date="2019-01" db="EMBL/GenBank/DDBJ databases">
        <title>A draft genome assembly of the solar-powered sea slug Elysia chlorotica.</title>
        <authorList>
            <person name="Cai H."/>
            <person name="Li Q."/>
            <person name="Fang X."/>
            <person name="Li J."/>
            <person name="Curtis N.E."/>
            <person name="Altenburger A."/>
            <person name="Shibata T."/>
            <person name="Feng M."/>
            <person name="Maeda T."/>
            <person name="Schwartz J.A."/>
            <person name="Shigenobu S."/>
            <person name="Lundholm N."/>
            <person name="Nishiyama T."/>
            <person name="Yang H."/>
            <person name="Hasebe M."/>
            <person name="Li S."/>
            <person name="Pierce S.K."/>
            <person name="Wang J."/>
        </authorList>
    </citation>
    <scope>NUCLEOTIDE SEQUENCE [LARGE SCALE GENOMIC DNA]</scope>
    <source>
        <strain evidence="3">EC2010</strain>
        <tissue evidence="3">Whole organism of an adult</tissue>
    </source>
</reference>
<evidence type="ECO:0000256" key="1">
    <source>
        <dbReference type="SAM" id="MobiDB-lite"/>
    </source>
</evidence>
<keyword evidence="4" id="KW-1185">Reference proteome</keyword>
<dbReference type="GO" id="GO:0005682">
    <property type="term" value="C:U5 snRNP"/>
    <property type="evidence" value="ECO:0007669"/>
    <property type="project" value="InterPro"/>
</dbReference>
<feature type="region of interest" description="Disordered" evidence="1">
    <location>
        <begin position="105"/>
        <end position="130"/>
    </location>
</feature>
<dbReference type="PANTHER" id="PTHR13138">
    <property type="entry name" value="PROTEIN LIN1"/>
    <property type="match status" value="1"/>
</dbReference>
<feature type="domain" description="GYF" evidence="2">
    <location>
        <begin position="306"/>
        <end position="366"/>
    </location>
</feature>
<feature type="region of interest" description="Disordered" evidence="1">
    <location>
        <begin position="261"/>
        <end position="304"/>
    </location>
</feature>
<proteinExistence type="predicted"/>
<dbReference type="InterPro" id="IPR035445">
    <property type="entry name" value="GYF-like_dom_sf"/>
</dbReference>
<dbReference type="InterPro" id="IPR039905">
    <property type="entry name" value="CD2BP2/Lin1"/>
</dbReference>
<gene>
    <name evidence="3" type="ORF">EGW08_014160</name>
</gene>
<name>A0A3S1HF37_ELYCH</name>
<accession>A0A3S1HF37</accession>
<comment type="caution">
    <text evidence="3">The sequence shown here is derived from an EMBL/GenBank/DDBJ whole genome shotgun (WGS) entry which is preliminary data.</text>
</comment>
<evidence type="ECO:0000313" key="4">
    <source>
        <dbReference type="Proteomes" id="UP000271974"/>
    </source>
</evidence>
<dbReference type="SUPFAM" id="SSF55277">
    <property type="entry name" value="GYF domain"/>
    <property type="match status" value="1"/>
</dbReference>
<dbReference type="PANTHER" id="PTHR13138:SF3">
    <property type="entry name" value="CD2 ANTIGEN CYTOPLASMIC TAIL-BINDING PROTEIN 2"/>
    <property type="match status" value="1"/>
</dbReference>
<dbReference type="InterPro" id="IPR003169">
    <property type="entry name" value="GYF"/>
</dbReference>
<evidence type="ECO:0000259" key="2">
    <source>
        <dbReference type="PROSITE" id="PS50829"/>
    </source>
</evidence>
<dbReference type="Pfam" id="PF02213">
    <property type="entry name" value="GYF"/>
    <property type="match status" value="1"/>
</dbReference>
<dbReference type="OrthoDB" id="331341at2759"/>
<feature type="compositionally biased region" description="Basic and acidic residues" evidence="1">
    <location>
        <begin position="264"/>
        <end position="277"/>
    </location>
</feature>